<comment type="similarity">
    <text evidence="1 2">Belongs to the anti-sigma-factor antagonist family.</text>
</comment>
<dbReference type="CDD" id="cd07043">
    <property type="entry name" value="STAS_anti-anti-sigma_factors"/>
    <property type="match status" value="1"/>
</dbReference>
<dbReference type="RefSeq" id="WP_030893212.1">
    <property type="nucleotide sequence ID" value="NZ_JBIRHZ010000021.1"/>
</dbReference>
<dbReference type="SUPFAM" id="SSF52091">
    <property type="entry name" value="SpoIIaa-like"/>
    <property type="match status" value="1"/>
</dbReference>
<dbReference type="PANTHER" id="PTHR33495:SF2">
    <property type="entry name" value="ANTI-SIGMA FACTOR ANTAGONIST TM_1081-RELATED"/>
    <property type="match status" value="1"/>
</dbReference>
<sequence>MGVGETTFLLRDRWAGGTLVIELYGELDIWSTVTLAGHVESLLDRPRPDVVVDLREVTFLDASGLRMLVRVKRQVADKGGVLRIVRPCPRVWRVLRLTRLDRAFTVLDGLPAALERPAEHRGGHGVSA</sequence>
<evidence type="ECO:0000256" key="2">
    <source>
        <dbReference type="RuleBase" id="RU003749"/>
    </source>
</evidence>
<dbReference type="EMBL" id="LGUT01003748">
    <property type="protein sequence ID" value="KOG77553.1"/>
    <property type="molecule type" value="Genomic_DNA"/>
</dbReference>
<evidence type="ECO:0000256" key="1">
    <source>
        <dbReference type="ARBA" id="ARBA00009013"/>
    </source>
</evidence>
<dbReference type="PROSITE" id="PS50801">
    <property type="entry name" value="STAS"/>
    <property type="match status" value="1"/>
</dbReference>
<reference evidence="4 5" key="1">
    <citation type="submission" date="2015-07" db="EMBL/GenBank/DDBJ databases">
        <authorList>
            <person name="Ju K.-S."/>
            <person name="Doroghazi J.R."/>
            <person name="Metcalf W.W."/>
        </authorList>
    </citation>
    <scope>NUCLEOTIDE SEQUENCE [LARGE SCALE GENOMIC DNA]</scope>
    <source>
        <strain evidence="4 5">NRRL B-3589</strain>
    </source>
</reference>
<dbReference type="Proteomes" id="UP000037020">
    <property type="component" value="Unassembled WGS sequence"/>
</dbReference>
<dbReference type="PANTHER" id="PTHR33495">
    <property type="entry name" value="ANTI-SIGMA FACTOR ANTAGONIST TM_1081-RELATED-RELATED"/>
    <property type="match status" value="1"/>
</dbReference>
<evidence type="ECO:0000313" key="5">
    <source>
        <dbReference type="Proteomes" id="UP000037020"/>
    </source>
</evidence>
<feature type="domain" description="STAS" evidence="3">
    <location>
        <begin position="17"/>
        <end position="117"/>
    </location>
</feature>
<dbReference type="InterPro" id="IPR002645">
    <property type="entry name" value="STAS_dom"/>
</dbReference>
<gene>
    <name evidence="4" type="ORF">ADK38_39520</name>
</gene>
<comment type="caution">
    <text evidence="4">The sequence shown here is derived from an EMBL/GenBank/DDBJ whole genome shotgun (WGS) entry which is preliminary data.</text>
</comment>
<accession>A0ABR5IUW1</accession>
<organism evidence="4 5">
    <name type="scientific">Streptomyces varsoviensis</name>
    <dbReference type="NCBI Taxonomy" id="67373"/>
    <lineage>
        <taxon>Bacteria</taxon>
        <taxon>Bacillati</taxon>
        <taxon>Actinomycetota</taxon>
        <taxon>Actinomycetes</taxon>
        <taxon>Kitasatosporales</taxon>
        <taxon>Streptomycetaceae</taxon>
        <taxon>Streptomyces</taxon>
    </lineage>
</organism>
<dbReference type="InterPro" id="IPR003658">
    <property type="entry name" value="Anti-sigma_ant"/>
</dbReference>
<name>A0ABR5IUW1_9ACTN</name>
<dbReference type="Gene3D" id="3.30.750.24">
    <property type="entry name" value="STAS domain"/>
    <property type="match status" value="1"/>
</dbReference>
<dbReference type="NCBIfam" id="TIGR00377">
    <property type="entry name" value="ant_ant_sig"/>
    <property type="match status" value="1"/>
</dbReference>
<proteinExistence type="inferred from homology"/>
<evidence type="ECO:0000259" key="3">
    <source>
        <dbReference type="PROSITE" id="PS50801"/>
    </source>
</evidence>
<dbReference type="InterPro" id="IPR036513">
    <property type="entry name" value="STAS_dom_sf"/>
</dbReference>
<keyword evidence="5" id="KW-1185">Reference proteome</keyword>
<protein>
    <recommendedName>
        <fullName evidence="2">Anti-sigma factor antagonist</fullName>
    </recommendedName>
</protein>
<evidence type="ECO:0000313" key="4">
    <source>
        <dbReference type="EMBL" id="KOG77553.1"/>
    </source>
</evidence>
<dbReference type="Pfam" id="PF01740">
    <property type="entry name" value="STAS"/>
    <property type="match status" value="1"/>
</dbReference>